<dbReference type="AlphaFoldDB" id="A7VUI1"/>
<evidence type="ECO:0000313" key="6">
    <source>
        <dbReference type="Proteomes" id="UP000003490"/>
    </source>
</evidence>
<keyword evidence="1" id="KW-0408">Iron</keyword>
<dbReference type="HOGENOM" id="CLU_018825_1_0_9"/>
<evidence type="ECO:0000259" key="3">
    <source>
        <dbReference type="Pfam" id="PF04412"/>
    </source>
</evidence>
<dbReference type="Pfam" id="PF04412">
    <property type="entry name" value="AcnX"/>
    <property type="match status" value="1"/>
</dbReference>
<proteinExistence type="predicted"/>
<evidence type="ECO:0000313" key="7">
    <source>
        <dbReference type="Proteomes" id="UP000220611"/>
    </source>
</evidence>
<reference evidence="5 7" key="3">
    <citation type="submission" date="2017-07" db="EMBL/GenBank/DDBJ databases">
        <title>Prevalence of linear plasmids in Cutibacterium (Propionibacterium) acnes isolates obtained from prostatic tissue.</title>
        <authorList>
            <person name="Davidsson S."/>
            <person name="Carlsson J."/>
            <person name="Molling P."/>
            <person name="Andren O."/>
            <person name="Andersson S.-O."/>
            <person name="Brzuszkiewicz E."/>
            <person name="Poehlein A."/>
            <person name="Al-Zeer M."/>
            <person name="Brinkmann V."/>
            <person name="Scavenius C."/>
            <person name="Nazipi S."/>
            <person name="Soderquist B."/>
            <person name="Bruggemann H."/>
        </authorList>
    </citation>
    <scope>NUCLEOTIDE SEQUENCE [LARGE SCALE GENOMIC DNA]</scope>
    <source>
        <strain evidence="5 7">DSM 753</strain>
    </source>
</reference>
<comment type="caution">
    <text evidence="4">The sequence shown here is derived from an EMBL/GenBank/DDBJ whole genome shotgun (WGS) entry which is preliminary data.</text>
</comment>
<reference evidence="4 6" key="2">
    <citation type="submission" date="2007-08" db="EMBL/GenBank/DDBJ databases">
        <authorList>
            <person name="Fulton L."/>
            <person name="Clifton S."/>
            <person name="Fulton B."/>
            <person name="Xu J."/>
            <person name="Minx P."/>
            <person name="Pepin K.H."/>
            <person name="Johnson M."/>
            <person name="Thiruvilangam P."/>
            <person name="Bhonagiri V."/>
            <person name="Nash W.E."/>
            <person name="Wang C."/>
            <person name="Mardis E.R."/>
            <person name="Wilson R.K."/>
        </authorList>
    </citation>
    <scope>NUCLEOTIDE SEQUENCE [LARGE SCALE GENOMIC DNA]</scope>
    <source>
        <strain evidence="4 6">DSM 753</strain>
    </source>
</reference>
<dbReference type="eggNOG" id="COG1679">
    <property type="taxonomic scope" value="Bacteria"/>
</dbReference>
<dbReference type="PANTHER" id="PTHR36577">
    <property type="entry name" value="DUF521 DOMAIN PROTEIN (AFU_ORTHOLOGUE AFUA_6G00490)"/>
    <property type="match status" value="1"/>
</dbReference>
<dbReference type="InterPro" id="IPR007506">
    <property type="entry name" value="PMDh-L-like_dom"/>
</dbReference>
<dbReference type="PANTHER" id="PTHR36577:SF3">
    <property type="entry name" value="DUF521 DOMAIN PROTEIN (AFU_ORTHOLOGUE AFUA_6G00490)"/>
    <property type="match status" value="1"/>
</dbReference>
<dbReference type="EMBL" id="ABCB02000019">
    <property type="protein sequence ID" value="EDO60631.1"/>
    <property type="molecule type" value="Genomic_DNA"/>
</dbReference>
<dbReference type="OrthoDB" id="1550274at2"/>
<organism evidence="4 6">
    <name type="scientific">[Clostridium] leptum DSM 753</name>
    <dbReference type="NCBI Taxonomy" id="428125"/>
    <lineage>
        <taxon>Bacteria</taxon>
        <taxon>Bacillati</taxon>
        <taxon>Bacillota</taxon>
        <taxon>Clostridia</taxon>
        <taxon>Eubacteriales</taxon>
        <taxon>Oscillospiraceae</taxon>
        <taxon>Oscillospiraceae incertae sedis</taxon>
    </lineage>
</organism>
<dbReference type="EMBL" id="NOXF01000004">
    <property type="protein sequence ID" value="PEQ24754.1"/>
    <property type="molecule type" value="Genomic_DNA"/>
</dbReference>
<keyword evidence="2" id="KW-0456">Lyase</keyword>
<dbReference type="GO" id="GO:0016829">
    <property type="term" value="F:lyase activity"/>
    <property type="evidence" value="ECO:0007669"/>
    <property type="project" value="UniProtKB-KW"/>
</dbReference>
<keyword evidence="7" id="KW-1185">Reference proteome</keyword>
<sequence length="411" mass="45458">MKLTKEQEDILNGKEGEFKQGLMRLLVDWGTAMKAERMVPVTNVQPNNLNIPGSNLADTYKSLDDIMAGVLDQCSYCAKVKATTHISTCNIELPGLDSKIPAYAKKMIDATRPNGLVLTWSCTPYLISNVPMPGERCCWTESHAVIFINSMLGARSTRNGAESSYAAAILGIAPEFGVMLDEGRKGNLIIDIQTELEDPIEWGALGYFIGKKADLRIPVITGGHPISIEAAQQLCSAMASSGGVTMFHMVGVTPEARTLKDAVGDVIPEERYVFGKKELEETIESLREFHDEKVDFVYLGCPHTTLYKIAKISQMLEGKKIHKDVYFELYTQYGIRENARRLGYIDVIEKAGGKVYVDTCSCNMDYLNNRTMLTDSVKQAHYARGTINSRAALETTENCVKAAIEGRWSAK</sequence>
<reference evidence="4 6" key="1">
    <citation type="submission" date="2007-08" db="EMBL/GenBank/DDBJ databases">
        <title>Draft genome sequence of Clostridium leptum (DSM 753).</title>
        <authorList>
            <person name="Sudarsanam P."/>
            <person name="Ley R."/>
            <person name="Guruge J."/>
            <person name="Turnbaugh P.J."/>
            <person name="Mahowald M."/>
            <person name="Liep D."/>
            <person name="Gordon J."/>
        </authorList>
    </citation>
    <scope>NUCLEOTIDE SEQUENCE [LARGE SCALE GENOMIC DNA]</scope>
    <source>
        <strain evidence="4 6">DSM 753</strain>
    </source>
</reference>
<gene>
    <name evidence="5" type="ORF">CH238_07280</name>
    <name evidence="4" type="ORF">CLOLEP_02227</name>
</gene>
<name>A7VUI1_9FIRM</name>
<accession>A7VUI1</accession>
<evidence type="ECO:0000256" key="1">
    <source>
        <dbReference type="ARBA" id="ARBA00023004"/>
    </source>
</evidence>
<feature type="domain" description="Phosphomevalonate dehydratase large subunit-like" evidence="3">
    <location>
        <begin position="1"/>
        <end position="401"/>
    </location>
</feature>
<evidence type="ECO:0000313" key="5">
    <source>
        <dbReference type="EMBL" id="PEQ24754.1"/>
    </source>
</evidence>
<evidence type="ECO:0000256" key="2">
    <source>
        <dbReference type="ARBA" id="ARBA00023239"/>
    </source>
</evidence>
<dbReference type="Proteomes" id="UP000220611">
    <property type="component" value="Unassembled WGS sequence"/>
</dbReference>
<evidence type="ECO:0000313" key="4">
    <source>
        <dbReference type="EMBL" id="EDO60631.1"/>
    </source>
</evidence>
<protein>
    <submittedName>
        <fullName evidence="5">DUF521 domain-containing protein</fullName>
    </submittedName>
</protein>
<dbReference type="Proteomes" id="UP000003490">
    <property type="component" value="Unassembled WGS sequence"/>
</dbReference>